<reference evidence="2 3" key="1">
    <citation type="submission" date="2024-10" db="EMBL/GenBank/DDBJ databases">
        <title>The Natural Products Discovery Center: Release of the First 8490 Sequenced Strains for Exploring Actinobacteria Biosynthetic Diversity.</title>
        <authorList>
            <person name="Kalkreuter E."/>
            <person name="Kautsar S.A."/>
            <person name="Yang D."/>
            <person name="Bader C.D."/>
            <person name="Teijaro C.N."/>
            <person name="Fluegel L."/>
            <person name="Davis C.M."/>
            <person name="Simpson J.R."/>
            <person name="Lauterbach L."/>
            <person name="Steele A.D."/>
            <person name="Gui C."/>
            <person name="Meng S."/>
            <person name="Li G."/>
            <person name="Viehrig K."/>
            <person name="Ye F."/>
            <person name="Su P."/>
            <person name="Kiefer A.F."/>
            <person name="Nichols A."/>
            <person name="Cepeda A.J."/>
            <person name="Yan W."/>
            <person name="Fan B."/>
            <person name="Jiang Y."/>
            <person name="Adhikari A."/>
            <person name="Zheng C.-J."/>
            <person name="Schuster L."/>
            <person name="Cowan T.M."/>
            <person name="Smanski M.J."/>
            <person name="Chevrette M.G."/>
            <person name="De Carvalho L.P.S."/>
            <person name="Shen B."/>
        </authorList>
    </citation>
    <scope>NUCLEOTIDE SEQUENCE [LARGE SCALE GENOMIC DNA]</scope>
    <source>
        <strain evidence="2 3">NPDC017990</strain>
    </source>
</reference>
<organism evidence="2 3">
    <name type="scientific">Streptomyces longisporoflavus</name>
    <dbReference type="NCBI Taxonomy" id="28044"/>
    <lineage>
        <taxon>Bacteria</taxon>
        <taxon>Bacillati</taxon>
        <taxon>Actinomycetota</taxon>
        <taxon>Actinomycetes</taxon>
        <taxon>Kitasatosporales</taxon>
        <taxon>Streptomycetaceae</taxon>
        <taxon>Streptomyces</taxon>
    </lineage>
</organism>
<evidence type="ECO:0000313" key="3">
    <source>
        <dbReference type="Proteomes" id="UP001610818"/>
    </source>
</evidence>
<feature type="compositionally biased region" description="Low complexity" evidence="1">
    <location>
        <begin position="40"/>
        <end position="53"/>
    </location>
</feature>
<evidence type="ECO:0000256" key="1">
    <source>
        <dbReference type="SAM" id="MobiDB-lite"/>
    </source>
</evidence>
<comment type="caution">
    <text evidence="2">The sequence shown here is derived from an EMBL/GenBank/DDBJ whole genome shotgun (WGS) entry which is preliminary data.</text>
</comment>
<dbReference type="RefSeq" id="WP_397716184.1">
    <property type="nucleotide sequence ID" value="NZ_JBIRGN010000006.1"/>
</dbReference>
<name>A0ABW7QXT9_9ACTN</name>
<feature type="region of interest" description="Disordered" evidence="1">
    <location>
        <begin position="148"/>
        <end position="173"/>
    </location>
</feature>
<evidence type="ECO:0008006" key="4">
    <source>
        <dbReference type="Google" id="ProtNLM"/>
    </source>
</evidence>
<gene>
    <name evidence="2" type="ORF">ACH4F9_32945</name>
</gene>
<dbReference type="EMBL" id="JBIRGQ010000006">
    <property type="protein sequence ID" value="MFH8549822.1"/>
    <property type="molecule type" value="Genomic_DNA"/>
</dbReference>
<feature type="compositionally biased region" description="Low complexity" evidence="1">
    <location>
        <begin position="61"/>
        <end position="77"/>
    </location>
</feature>
<keyword evidence="3" id="KW-1185">Reference proteome</keyword>
<proteinExistence type="predicted"/>
<dbReference type="PROSITE" id="PS51257">
    <property type="entry name" value="PROKAR_LIPOPROTEIN"/>
    <property type="match status" value="1"/>
</dbReference>
<evidence type="ECO:0000313" key="2">
    <source>
        <dbReference type="EMBL" id="MFH8549822.1"/>
    </source>
</evidence>
<feature type="region of interest" description="Disordered" evidence="1">
    <location>
        <begin position="26"/>
        <end position="85"/>
    </location>
</feature>
<accession>A0ABW7QXT9</accession>
<protein>
    <recommendedName>
        <fullName evidence="4">Lipoprotein</fullName>
    </recommendedName>
</protein>
<sequence>MHVRNVRIGAAAAGLVAALVLTGCSSDGGDGGDEGKDKGSAGSSAGAEGSSDADAPDEGSDSGSDSDSGSGAKNGSSEGSWVATSGGNPLALVIAGKQATLLGENVLCSGTAAGDAIKLKCAKGDSTRTDGTVESVNGTSMTVSWQGAGKDQFTKTEGGKLPEGLPTAGLPQS</sequence>
<dbReference type="Proteomes" id="UP001610818">
    <property type="component" value="Unassembled WGS sequence"/>
</dbReference>